<evidence type="ECO:0000256" key="2">
    <source>
        <dbReference type="ARBA" id="ARBA00012438"/>
    </source>
</evidence>
<keyword evidence="10" id="KW-1185">Reference proteome</keyword>
<dbReference type="InterPro" id="IPR003594">
    <property type="entry name" value="HATPase_dom"/>
</dbReference>
<dbReference type="Gene3D" id="3.30.565.10">
    <property type="entry name" value="Histidine kinase-like ATPase, C-terminal domain"/>
    <property type="match status" value="1"/>
</dbReference>
<dbReference type="SUPFAM" id="SSF47384">
    <property type="entry name" value="Homodimeric domain of signal transducing histidine kinase"/>
    <property type="match status" value="1"/>
</dbReference>
<dbReference type="Pfam" id="PF00512">
    <property type="entry name" value="HisKA"/>
    <property type="match status" value="1"/>
</dbReference>
<gene>
    <name evidence="9" type="ORF">BC643_3929</name>
</gene>
<evidence type="ECO:0000313" key="9">
    <source>
        <dbReference type="EMBL" id="RKD87921.1"/>
    </source>
</evidence>
<keyword evidence="4" id="KW-0808">Transferase</keyword>
<dbReference type="Pfam" id="PF02518">
    <property type="entry name" value="HATPase_c"/>
    <property type="match status" value="1"/>
</dbReference>
<dbReference type="Proteomes" id="UP000283387">
    <property type="component" value="Unassembled WGS sequence"/>
</dbReference>
<dbReference type="PANTHER" id="PTHR43711">
    <property type="entry name" value="TWO-COMPONENT HISTIDINE KINASE"/>
    <property type="match status" value="1"/>
</dbReference>
<evidence type="ECO:0000256" key="7">
    <source>
        <dbReference type="SAM" id="Phobius"/>
    </source>
</evidence>
<dbReference type="CDD" id="cd16922">
    <property type="entry name" value="HATPase_EvgS-ArcB-TorS-like"/>
    <property type="match status" value="1"/>
</dbReference>
<dbReference type="InterPro" id="IPR004010">
    <property type="entry name" value="Double_Cache_2"/>
</dbReference>
<dbReference type="CDD" id="cd00082">
    <property type="entry name" value="HisKA"/>
    <property type="match status" value="1"/>
</dbReference>
<protein>
    <recommendedName>
        <fullName evidence="2">histidine kinase</fullName>
        <ecNumber evidence="2">2.7.13.3</ecNumber>
    </recommendedName>
</protein>
<dbReference type="FunFam" id="3.30.565.10:FF:000010">
    <property type="entry name" value="Sensor histidine kinase RcsC"/>
    <property type="match status" value="1"/>
</dbReference>
<dbReference type="PRINTS" id="PR00344">
    <property type="entry name" value="BCTRLSENSOR"/>
</dbReference>
<dbReference type="PROSITE" id="PS50109">
    <property type="entry name" value="HIS_KIN"/>
    <property type="match status" value="1"/>
</dbReference>
<feature type="domain" description="Histidine kinase" evidence="8">
    <location>
        <begin position="450"/>
        <end position="671"/>
    </location>
</feature>
<keyword evidence="7" id="KW-0812">Transmembrane</keyword>
<dbReference type="SUPFAM" id="SSF55874">
    <property type="entry name" value="ATPase domain of HSP90 chaperone/DNA topoisomerase II/histidine kinase"/>
    <property type="match status" value="1"/>
</dbReference>
<dbReference type="RefSeq" id="WP_120274936.1">
    <property type="nucleotide sequence ID" value="NZ_RAPN01000003.1"/>
</dbReference>
<dbReference type="InterPro" id="IPR036097">
    <property type="entry name" value="HisK_dim/P_sf"/>
</dbReference>
<organism evidence="9 10">
    <name type="scientific">Mangrovibacterium diazotrophicum</name>
    <dbReference type="NCBI Taxonomy" id="1261403"/>
    <lineage>
        <taxon>Bacteria</taxon>
        <taxon>Pseudomonadati</taxon>
        <taxon>Bacteroidota</taxon>
        <taxon>Bacteroidia</taxon>
        <taxon>Marinilabiliales</taxon>
        <taxon>Prolixibacteraceae</taxon>
        <taxon>Mangrovibacterium</taxon>
    </lineage>
</organism>
<dbReference type="InterPro" id="IPR036890">
    <property type="entry name" value="HATPase_C_sf"/>
</dbReference>
<dbReference type="InterPro" id="IPR003661">
    <property type="entry name" value="HisK_dim/P_dom"/>
</dbReference>
<reference evidence="9 10" key="1">
    <citation type="submission" date="2018-09" db="EMBL/GenBank/DDBJ databases">
        <title>Genomic Encyclopedia of Archaeal and Bacterial Type Strains, Phase II (KMG-II): from individual species to whole genera.</title>
        <authorList>
            <person name="Goeker M."/>
        </authorList>
    </citation>
    <scope>NUCLEOTIDE SEQUENCE [LARGE SCALE GENOMIC DNA]</scope>
    <source>
        <strain evidence="9 10">DSM 27148</strain>
    </source>
</reference>
<dbReference type="Gene3D" id="1.10.287.130">
    <property type="match status" value="1"/>
</dbReference>
<sequence>MKKDIVAPRIPEYIRKIVILSTILISVGVGLAITVQQFVFYQRVSGQRRQDVIEKHKQFVKDLIAIELDYVSNQKIEFDKRVAGELSESVTEAYQLATALYQRYEGKMSESEIKGLIIQAVASLHSTSPYTHVFINNRNGRGVFYFGNSDFNGKDLSGLEDLHGNKVIQAEINLINVEEEGFINYDNGAVKGHDDLNSKICFVKRFPHFNWYFGAKCYLDDYYEDFKMEIARKISSERFRYGGYVFMNELDGHPVVMDGKIYKGTFNFFDGSDNGREEIFKQQVEAAKGNADGGYFSYRWNKIGENEDSEKISYVRFFEPCEWLIGAGFYTDEVESEIAVQNKELKSGLFWNILQVIVILALAVLFELYLLYRFNRNFQADFNHFTRFFRVGKGRYQKIGVDKIHFREFKNMGKVANEMIEERVRVHEQLLEEQRRAQESDRLKTAFLANMSHEIRTPMNAILGFSELLNDEELPPDVSREFVRLILQNGEMLMKLINDIIDIAKIESGQMSVMSHEFNLSELLVSVNQHFQGVLDKDPAKNIQLELESNLPENFICQSDEFRLKQVLLNLVGNAVKFTSEGKVKLNVNLVENEKIIFNVSDTGIGIPHADIETIFERFMQAGNHLSKNFGGTGLGLAISKNIVNILGGEISVKSDEGKGSQFEFYIPVSK</sequence>
<evidence type="ECO:0000259" key="8">
    <source>
        <dbReference type="PROSITE" id="PS50109"/>
    </source>
</evidence>
<evidence type="ECO:0000256" key="6">
    <source>
        <dbReference type="ARBA" id="ARBA00023012"/>
    </source>
</evidence>
<dbReference type="EMBL" id="RAPN01000003">
    <property type="protein sequence ID" value="RKD87921.1"/>
    <property type="molecule type" value="Genomic_DNA"/>
</dbReference>
<keyword evidence="6" id="KW-0902">Two-component regulatory system</keyword>
<accession>A0A419VXG3</accession>
<dbReference type="Pfam" id="PF08269">
    <property type="entry name" value="dCache_2"/>
    <property type="match status" value="1"/>
</dbReference>
<comment type="caution">
    <text evidence="9">The sequence shown here is derived from an EMBL/GenBank/DDBJ whole genome shotgun (WGS) entry which is preliminary data.</text>
</comment>
<name>A0A419VXG3_9BACT</name>
<dbReference type="OrthoDB" id="9796457at2"/>
<keyword evidence="7" id="KW-1133">Transmembrane helix</keyword>
<evidence type="ECO:0000256" key="5">
    <source>
        <dbReference type="ARBA" id="ARBA00022777"/>
    </source>
</evidence>
<dbReference type="InterPro" id="IPR005467">
    <property type="entry name" value="His_kinase_dom"/>
</dbReference>
<evidence type="ECO:0000256" key="1">
    <source>
        <dbReference type="ARBA" id="ARBA00000085"/>
    </source>
</evidence>
<dbReference type="GO" id="GO:0000155">
    <property type="term" value="F:phosphorelay sensor kinase activity"/>
    <property type="evidence" value="ECO:0007669"/>
    <property type="project" value="InterPro"/>
</dbReference>
<evidence type="ECO:0000256" key="4">
    <source>
        <dbReference type="ARBA" id="ARBA00022679"/>
    </source>
</evidence>
<proteinExistence type="predicted"/>
<keyword evidence="7" id="KW-0472">Membrane</keyword>
<dbReference type="EC" id="2.7.13.3" evidence="2"/>
<dbReference type="InterPro" id="IPR004358">
    <property type="entry name" value="Sig_transdc_His_kin-like_C"/>
</dbReference>
<dbReference type="InterPro" id="IPR050736">
    <property type="entry name" value="Sensor_HK_Regulatory"/>
</dbReference>
<dbReference type="PANTHER" id="PTHR43711:SF1">
    <property type="entry name" value="HISTIDINE KINASE 1"/>
    <property type="match status" value="1"/>
</dbReference>
<keyword evidence="3" id="KW-0597">Phosphoprotein</keyword>
<dbReference type="Gene3D" id="3.30.450.20">
    <property type="entry name" value="PAS domain"/>
    <property type="match status" value="2"/>
</dbReference>
<dbReference type="SMART" id="SM00388">
    <property type="entry name" value="HisKA"/>
    <property type="match status" value="1"/>
</dbReference>
<dbReference type="AlphaFoldDB" id="A0A419VXG3"/>
<evidence type="ECO:0000256" key="3">
    <source>
        <dbReference type="ARBA" id="ARBA00022553"/>
    </source>
</evidence>
<comment type="catalytic activity">
    <reaction evidence="1">
        <text>ATP + protein L-histidine = ADP + protein N-phospho-L-histidine.</text>
        <dbReference type="EC" id="2.7.13.3"/>
    </reaction>
</comment>
<feature type="transmembrane region" description="Helical" evidence="7">
    <location>
        <begin position="17"/>
        <end position="40"/>
    </location>
</feature>
<feature type="transmembrane region" description="Helical" evidence="7">
    <location>
        <begin position="349"/>
        <end position="372"/>
    </location>
</feature>
<evidence type="ECO:0000313" key="10">
    <source>
        <dbReference type="Proteomes" id="UP000283387"/>
    </source>
</evidence>
<keyword evidence="5 9" id="KW-0418">Kinase</keyword>
<dbReference type="SMART" id="SM00387">
    <property type="entry name" value="HATPase_c"/>
    <property type="match status" value="1"/>
</dbReference>